<comment type="subcellular location">
    <subcellularLocation>
        <location evidence="1">Nucleus</location>
    </subcellularLocation>
</comment>
<evidence type="ECO:0000313" key="9">
    <source>
        <dbReference type="Proteomes" id="UP000018201"/>
    </source>
</evidence>
<protein>
    <submittedName>
        <fullName evidence="8">3' exoribonuclease family, domain 1 containing protein, putative</fullName>
    </submittedName>
</protein>
<feature type="region of interest" description="Disordered" evidence="6">
    <location>
        <begin position="1"/>
        <end position="73"/>
    </location>
</feature>
<dbReference type="Gene3D" id="3.30.230.70">
    <property type="entry name" value="GHMP Kinase, N-terminal domain"/>
    <property type="match status" value="1"/>
</dbReference>
<dbReference type="InterPro" id="IPR027408">
    <property type="entry name" value="PNPase/RNase_PH_dom_sf"/>
</dbReference>
<feature type="region of interest" description="Disordered" evidence="6">
    <location>
        <begin position="268"/>
        <end position="295"/>
    </location>
</feature>
<dbReference type="PANTHER" id="PTHR11953">
    <property type="entry name" value="EXOSOME COMPLEX COMPONENT"/>
    <property type="match status" value="1"/>
</dbReference>
<evidence type="ECO:0000256" key="4">
    <source>
        <dbReference type="ARBA" id="ARBA00022835"/>
    </source>
</evidence>
<dbReference type="PANTHER" id="PTHR11953:SF1">
    <property type="entry name" value="EXOSOME COMPLEX COMPONENT RRP46"/>
    <property type="match status" value="1"/>
</dbReference>
<accession>U6G2K9</accession>
<keyword evidence="9" id="KW-1185">Reference proteome</keyword>
<organism evidence="8 9">
    <name type="scientific">Eimeria praecox</name>
    <dbReference type="NCBI Taxonomy" id="51316"/>
    <lineage>
        <taxon>Eukaryota</taxon>
        <taxon>Sar</taxon>
        <taxon>Alveolata</taxon>
        <taxon>Apicomplexa</taxon>
        <taxon>Conoidasida</taxon>
        <taxon>Coccidia</taxon>
        <taxon>Eucoccidiorida</taxon>
        <taxon>Eimeriorina</taxon>
        <taxon>Eimeriidae</taxon>
        <taxon>Eimeria</taxon>
    </lineage>
</organism>
<dbReference type="OrthoDB" id="27298at2759"/>
<evidence type="ECO:0000256" key="2">
    <source>
        <dbReference type="ARBA" id="ARBA00006678"/>
    </source>
</evidence>
<feature type="domain" description="Exoribonuclease phosphorolytic" evidence="7">
    <location>
        <begin position="198"/>
        <end position="251"/>
    </location>
</feature>
<sequence>MVAAPIQTPGGAPKDTEGAPKDPEFGAPKTEDDGGAPKDPEGAPSGDQGGPQGGPQGPPPQVETFFGLPTALRPDGRLSATALRPTKIELGALRGPHGSARCTQGLTVAVATVVGPLDSRGAPPTAAGITVTVKTMAQQATGPRMSAAAAAARAAAAAGESLSVQREAAAAAYAAAEKGGGQGPHTLLRRSLDWGRCMEYRLQQLLHSAVDTPQFPRCSIQVVVLLQQDDGSRESCCCNAAFAAAVHAGLPLRWRCWALCYVSPPTMGAPQKGEGPRGAPGGAPREGPPEGPEGTVYLDPTIEEEAAAAAAECLVVDPTTGYLVGAFSCMRLDSPTRGGCYGGPPEALGARGVRGAPQGALRGLAAAAARVLDEQVREEVTKMLQISTAAWGPQSL</sequence>
<dbReference type="EMBL" id="HG690310">
    <property type="protein sequence ID" value="CDI74410.1"/>
    <property type="molecule type" value="Genomic_DNA"/>
</dbReference>
<evidence type="ECO:0000313" key="8">
    <source>
        <dbReference type="EMBL" id="CDI74410.1"/>
    </source>
</evidence>
<dbReference type="GO" id="GO:0071028">
    <property type="term" value="P:nuclear mRNA surveillance"/>
    <property type="evidence" value="ECO:0007669"/>
    <property type="project" value="TreeGrafter"/>
</dbReference>
<evidence type="ECO:0000256" key="6">
    <source>
        <dbReference type="SAM" id="MobiDB-lite"/>
    </source>
</evidence>
<evidence type="ECO:0000259" key="7">
    <source>
        <dbReference type="Pfam" id="PF01138"/>
    </source>
</evidence>
<keyword evidence="4" id="KW-0271">Exosome</keyword>
<dbReference type="GO" id="GO:0003723">
    <property type="term" value="F:RNA binding"/>
    <property type="evidence" value="ECO:0007669"/>
    <property type="project" value="TreeGrafter"/>
</dbReference>
<dbReference type="GO" id="GO:0071051">
    <property type="term" value="P:poly(A)-dependent snoRNA 3'-end processing"/>
    <property type="evidence" value="ECO:0007669"/>
    <property type="project" value="TreeGrafter"/>
</dbReference>
<dbReference type="VEuPathDB" id="ToxoDB:EPH_0033190"/>
<dbReference type="Proteomes" id="UP000018201">
    <property type="component" value="Unassembled WGS sequence"/>
</dbReference>
<evidence type="ECO:0000256" key="5">
    <source>
        <dbReference type="ARBA" id="ARBA00023242"/>
    </source>
</evidence>
<dbReference type="AlphaFoldDB" id="U6G2K9"/>
<dbReference type="GO" id="GO:0006364">
    <property type="term" value="P:rRNA processing"/>
    <property type="evidence" value="ECO:0007669"/>
    <property type="project" value="UniProtKB-KW"/>
</dbReference>
<dbReference type="InterPro" id="IPR020568">
    <property type="entry name" value="Ribosomal_Su5_D2-typ_SF"/>
</dbReference>
<evidence type="ECO:0000256" key="3">
    <source>
        <dbReference type="ARBA" id="ARBA00022552"/>
    </source>
</evidence>
<evidence type="ECO:0000256" key="1">
    <source>
        <dbReference type="ARBA" id="ARBA00004123"/>
    </source>
</evidence>
<comment type="similarity">
    <text evidence="2">Belongs to the RNase PH family.</text>
</comment>
<feature type="domain" description="Exoribonuclease phosphorolytic" evidence="7">
    <location>
        <begin position="83"/>
        <end position="144"/>
    </location>
</feature>
<dbReference type="InterPro" id="IPR001247">
    <property type="entry name" value="ExoRNase_PH_dom1"/>
</dbReference>
<dbReference type="GO" id="GO:0016075">
    <property type="term" value="P:rRNA catabolic process"/>
    <property type="evidence" value="ECO:0007669"/>
    <property type="project" value="TreeGrafter"/>
</dbReference>
<name>U6G2K9_9EIME</name>
<gene>
    <name evidence="8" type="ORF">EPH_0033190</name>
</gene>
<dbReference type="GO" id="GO:0000176">
    <property type="term" value="C:nuclear exosome (RNase complex)"/>
    <property type="evidence" value="ECO:0007669"/>
    <property type="project" value="TreeGrafter"/>
</dbReference>
<proteinExistence type="inferred from homology"/>
<dbReference type="InterPro" id="IPR050080">
    <property type="entry name" value="RNase_PH"/>
</dbReference>
<dbReference type="SUPFAM" id="SSF54211">
    <property type="entry name" value="Ribosomal protein S5 domain 2-like"/>
    <property type="match status" value="1"/>
</dbReference>
<keyword evidence="5" id="KW-0539">Nucleus</keyword>
<dbReference type="GO" id="GO:0000177">
    <property type="term" value="C:cytoplasmic exosome (RNase complex)"/>
    <property type="evidence" value="ECO:0007669"/>
    <property type="project" value="TreeGrafter"/>
</dbReference>
<dbReference type="Pfam" id="PF01138">
    <property type="entry name" value="RNase_PH"/>
    <property type="match status" value="2"/>
</dbReference>
<dbReference type="GO" id="GO:0005730">
    <property type="term" value="C:nucleolus"/>
    <property type="evidence" value="ECO:0007669"/>
    <property type="project" value="TreeGrafter"/>
</dbReference>
<reference evidence="8" key="2">
    <citation type="submission" date="2013-10" db="EMBL/GenBank/DDBJ databases">
        <authorList>
            <person name="Aslett M."/>
        </authorList>
    </citation>
    <scope>NUCLEOTIDE SEQUENCE [LARGE SCALE GENOMIC DNA]</scope>
    <source>
        <strain evidence="8">Houghton</strain>
    </source>
</reference>
<feature type="compositionally biased region" description="Basic and acidic residues" evidence="6">
    <location>
        <begin position="14"/>
        <end position="41"/>
    </location>
</feature>
<reference evidence="8" key="1">
    <citation type="submission" date="2013-10" db="EMBL/GenBank/DDBJ databases">
        <title>Genomic analysis of the causative agents of coccidiosis in chickens.</title>
        <authorList>
            <person name="Reid A.J."/>
            <person name="Blake D."/>
            <person name="Billington K."/>
            <person name="Browne H."/>
            <person name="Dunn M."/>
            <person name="Hung S."/>
            <person name="Kawahara F."/>
            <person name="Miranda-Saavedra D."/>
            <person name="Mourier T."/>
            <person name="Nagra H."/>
            <person name="Otto T.D."/>
            <person name="Rawlings N."/>
            <person name="Sanchez A."/>
            <person name="Sanders M."/>
            <person name="Subramaniam C."/>
            <person name="Tay Y."/>
            <person name="Dear P."/>
            <person name="Doerig C."/>
            <person name="Gruber A."/>
            <person name="Parkinson J."/>
            <person name="Shirley M."/>
            <person name="Wan K.L."/>
            <person name="Berriman M."/>
            <person name="Tomley F."/>
            <person name="Pain A."/>
        </authorList>
    </citation>
    <scope>NUCLEOTIDE SEQUENCE [LARGE SCALE GENOMIC DNA]</scope>
    <source>
        <strain evidence="8">Houghton</strain>
    </source>
</reference>
<keyword evidence="3" id="KW-0698">rRNA processing</keyword>
<dbReference type="GO" id="GO:0034475">
    <property type="term" value="P:U4 snRNA 3'-end processing"/>
    <property type="evidence" value="ECO:0007669"/>
    <property type="project" value="TreeGrafter"/>
</dbReference>